<sequence length="99" mass="10422">MKTVTVLGASGFAGSAVHRLGEVFRLVAREVAGHTGRGPVDVPCVAPPSHAPETDFRSVTVGSTPFRSITGRRPEMSRPEGVRRTVAALPSSDQGKVRT</sequence>
<accession>Q939X6</accession>
<reference evidence="2" key="2">
    <citation type="journal article" date="2001" name="Angew. Chem. Int. Ed. Engl.">
        <title>The biosynthesis of vancomycin-type glycopeptide antibiotics - the order of cyclization steps.</title>
        <authorList>
            <person name="Bischoff D."/>
            <person name="Pelzer S."/>
            <person name="Bister B."/>
            <person name="Nicholson G.J."/>
            <person name="Stockert S."/>
            <person name="Schirle M."/>
            <person name="Wohlleben W."/>
            <person name="Jung G."/>
            <person name="Suessmuth R.D."/>
        </authorList>
    </citation>
    <scope>NUCLEOTIDE SEQUENCE</scope>
    <source>
        <strain evidence="2">DSM 5908</strain>
    </source>
</reference>
<dbReference type="AlphaFoldDB" id="Q939X6"/>
<dbReference type="EMBL" id="Y16952">
    <property type="protein sequence ID" value="CAC48375.1"/>
    <property type="molecule type" value="Genomic_DNA"/>
</dbReference>
<feature type="region of interest" description="Disordered" evidence="1">
    <location>
        <begin position="63"/>
        <end position="99"/>
    </location>
</feature>
<proteinExistence type="predicted"/>
<reference evidence="2" key="5">
    <citation type="journal article" date="2002" name="Microbiology">
        <title>Nonribosomal biosynthesis of vancomycin-type antibiotics: a heptapeptide backbone and eight peptide synthetase modules.</title>
        <authorList>
            <person name="Recktenwald J."/>
            <person name="Shawky R.M."/>
            <person name="Puk O."/>
            <person name="Pfennig F."/>
            <person name="Keller U."/>
            <person name="Wohlleben W."/>
            <person name="Pelzer S."/>
        </authorList>
    </citation>
    <scope>NUCLEOTIDE SEQUENCE</scope>
    <source>
        <strain evidence="2">DSM 5908</strain>
    </source>
</reference>
<gene>
    <name evidence="2" type="primary">dvaE</name>
</gene>
<evidence type="ECO:0000313" key="2">
    <source>
        <dbReference type="EMBL" id="CAC48375.1"/>
    </source>
</evidence>
<protein>
    <submittedName>
        <fullName evidence="2">Putative 4-ketoreductase</fullName>
    </submittedName>
</protein>
<reference evidence="2" key="4">
    <citation type="journal article" date="2002" name="Chem. Biol.">
        <title>Glycopeptide biosynthesis in Amycolatopsis mediterranei DSM5908: function of a halogenase and a haloperoxidase/perhydrolase.</title>
        <authorList>
            <person name="Puk O."/>
            <person name="Huber P."/>
            <person name="Bischoff D."/>
            <person name="Recktenwald J."/>
            <person name="Jung G."/>
            <person name="Suessmuth R.D."/>
            <person name="van Pee K.H."/>
            <person name="Wohlleben W."/>
            <person name="Pelzer S."/>
        </authorList>
    </citation>
    <scope>NUCLEOTIDE SEQUENCE</scope>
    <source>
        <strain evidence="2">DSM 5908</strain>
    </source>
</reference>
<organism evidence="2">
    <name type="scientific">Amycolatopsis balhimycina</name>
    <dbReference type="NCBI Taxonomy" id="208443"/>
    <lineage>
        <taxon>Bacteria</taxon>
        <taxon>Bacillati</taxon>
        <taxon>Actinomycetota</taxon>
        <taxon>Actinomycetes</taxon>
        <taxon>Pseudonocardiales</taxon>
        <taxon>Pseudonocardiaceae</taxon>
        <taxon>Amycolatopsis</taxon>
    </lineage>
</organism>
<evidence type="ECO:0000256" key="1">
    <source>
        <dbReference type="SAM" id="MobiDB-lite"/>
    </source>
</evidence>
<reference evidence="2" key="6">
    <citation type="journal article" date="2005" name="Ernst Schering Res. Found. Workshop">
        <title>Precursor-directed biosynthesis for the generation of novel glycopetides.</title>
        <authorList>
            <person name="Stegmann E."/>
            <person name="Bischoff D."/>
            <person name="Kittel C."/>
            <person name="Pelzer S."/>
            <person name="Puk O."/>
            <person name="Recktenwald J."/>
            <person name="Weist S."/>
            <person name="Sussmuth R."/>
            <person name="Wohlleben W."/>
        </authorList>
    </citation>
    <scope>NUCLEOTIDE SEQUENCE</scope>
    <source>
        <strain evidence="2">DSM 5908</strain>
    </source>
</reference>
<name>Q939X6_AMYBA</name>
<reference evidence="2" key="1">
    <citation type="journal article" date="1999" name="Antimicrob. Agents Chemother.">
        <title>Identification and analysis of the balhimycin biosynthetic gene cluster and its use for manipulating glycopeptide biosynthesis in Amycolatopsis mediterranei DSM5908.</title>
        <authorList>
            <person name="Pelzer S."/>
            <person name="Sussmuth R."/>
            <person name="Heckmann D."/>
            <person name="Recktenwald J."/>
            <person name="Huber P."/>
            <person name="Jung G."/>
            <person name="Wohlleben W."/>
        </authorList>
    </citation>
    <scope>NUCLEOTIDE SEQUENCE</scope>
    <source>
        <strain evidence="2">DSM 5908</strain>
    </source>
</reference>
<feature type="compositionally biased region" description="Basic and acidic residues" evidence="1">
    <location>
        <begin position="72"/>
        <end position="83"/>
    </location>
</feature>
<reference evidence="2" key="3">
    <citation type="journal article" date="2001" name="J. Biol. Chem.">
        <title>A polyketide synthase in glycopeptide biosynthesis: the biosynthesis of the non-proteinogenic amino acid (S)-3,5-dihydroxyphenylglycine.</title>
        <authorList>
            <person name="Pfeifer V."/>
            <person name="Nicholson G.J."/>
            <person name="Ries J."/>
            <person name="Recktenwald J."/>
            <person name="Schefer A.B."/>
            <person name="Shawky R.M."/>
            <person name="Schroeder J."/>
            <person name="Wohlleben W."/>
            <person name="Pelzer S."/>
        </authorList>
    </citation>
    <scope>NUCLEOTIDE SEQUENCE</scope>
    <source>
        <strain evidence="2">DSM 5908</strain>
    </source>
</reference>